<feature type="binding site" evidence="5">
    <location>
        <position position="148"/>
    </location>
    <ligand>
        <name>Fe cation</name>
        <dbReference type="ChEBI" id="CHEBI:24875"/>
        <note>catalytic</note>
    </ligand>
</feature>
<dbReference type="Gene3D" id="2.60.120.590">
    <property type="entry name" value="Alpha-ketoglutarate-dependent dioxygenase AlkB-like"/>
    <property type="match status" value="1"/>
</dbReference>
<dbReference type="EMBL" id="JAFCMP010000290">
    <property type="protein sequence ID" value="KAG5181877.1"/>
    <property type="molecule type" value="Genomic_DNA"/>
</dbReference>
<dbReference type="PANTHER" id="PTHR16557:SF2">
    <property type="entry name" value="NUCLEIC ACID DIOXYGENASE ALKBH1"/>
    <property type="match status" value="1"/>
</dbReference>
<dbReference type="PROSITE" id="PS51471">
    <property type="entry name" value="FE2OG_OXY"/>
    <property type="match status" value="1"/>
</dbReference>
<evidence type="ECO:0000256" key="6">
    <source>
        <dbReference type="SAM" id="MobiDB-lite"/>
    </source>
</evidence>
<protein>
    <submittedName>
        <fullName evidence="8">Alpha-ketoglutarate-dependent dioxygenase AlkB-like protein</fullName>
    </submittedName>
</protein>
<dbReference type="InterPro" id="IPR004574">
    <property type="entry name" value="Alkb"/>
</dbReference>
<dbReference type="PANTHER" id="PTHR16557">
    <property type="entry name" value="ALKYLATED DNA REPAIR PROTEIN ALKB-RELATED"/>
    <property type="match status" value="1"/>
</dbReference>
<evidence type="ECO:0000313" key="9">
    <source>
        <dbReference type="Proteomes" id="UP000664859"/>
    </source>
</evidence>
<comment type="cofactor">
    <cofactor evidence="5">
        <name>Fe(2+)</name>
        <dbReference type="ChEBI" id="CHEBI:29033"/>
    </cofactor>
    <text evidence="5">Binds 1 Fe(2+) ion per subunit.</text>
</comment>
<dbReference type="InterPro" id="IPR037151">
    <property type="entry name" value="AlkB-like_sf"/>
</dbReference>
<accession>A0A835YUH1</accession>
<keyword evidence="2 8" id="KW-0223">Dioxygenase</keyword>
<evidence type="ECO:0000313" key="8">
    <source>
        <dbReference type="EMBL" id="KAG5181877.1"/>
    </source>
</evidence>
<evidence type="ECO:0000256" key="2">
    <source>
        <dbReference type="ARBA" id="ARBA00022964"/>
    </source>
</evidence>
<evidence type="ECO:0000256" key="3">
    <source>
        <dbReference type="ARBA" id="ARBA00023002"/>
    </source>
</evidence>
<dbReference type="GO" id="GO:0035515">
    <property type="term" value="F:oxidative RNA demethylase activity"/>
    <property type="evidence" value="ECO:0007669"/>
    <property type="project" value="TreeGrafter"/>
</dbReference>
<dbReference type="Proteomes" id="UP000664859">
    <property type="component" value="Unassembled WGS sequence"/>
</dbReference>
<sequence>MLKRRLDGADASASTAKRKPGGAISAPVDVKQPPKPTMLQRGMVLIKAFLNETQQEQLIGEVLSLGQTGFFQCDNEKTRHMRMMHLGRSTAPPHKLLPLSIPLSWQQLAEDAVTAAAAADTSLSNKHLRPANVCVVNHYTSCSKLGWHQDMMTKRDCSIPVVSLSLGDSATFHFKNSYSKKATERSVVLESGDALVFGGQSRGVVHSVTDIKPPQQPISWQRGSAALAGRFNVNLREL</sequence>
<evidence type="ECO:0000256" key="1">
    <source>
        <dbReference type="ARBA" id="ARBA00022723"/>
    </source>
</evidence>
<dbReference type="GO" id="GO:0005737">
    <property type="term" value="C:cytoplasm"/>
    <property type="evidence" value="ECO:0007669"/>
    <property type="project" value="TreeGrafter"/>
</dbReference>
<dbReference type="GO" id="GO:0008198">
    <property type="term" value="F:ferrous iron binding"/>
    <property type="evidence" value="ECO:0007669"/>
    <property type="project" value="TreeGrafter"/>
</dbReference>
<feature type="region of interest" description="Disordered" evidence="6">
    <location>
        <begin position="1"/>
        <end position="35"/>
    </location>
</feature>
<dbReference type="GO" id="GO:0035513">
    <property type="term" value="P:oxidative RNA demethylation"/>
    <property type="evidence" value="ECO:0007669"/>
    <property type="project" value="TreeGrafter"/>
</dbReference>
<dbReference type="OrthoDB" id="6614653at2759"/>
<keyword evidence="4 5" id="KW-0408">Iron</keyword>
<dbReference type="AlphaFoldDB" id="A0A835YUH1"/>
<dbReference type="InterPro" id="IPR027450">
    <property type="entry name" value="AlkB-like"/>
</dbReference>
<feature type="binding site" evidence="5">
    <location>
        <position position="150"/>
    </location>
    <ligand>
        <name>Fe cation</name>
        <dbReference type="ChEBI" id="CHEBI:24875"/>
        <note>catalytic</note>
    </ligand>
</feature>
<proteinExistence type="predicted"/>
<dbReference type="GO" id="GO:0035516">
    <property type="term" value="F:broad specificity oxidative DNA demethylase activity"/>
    <property type="evidence" value="ECO:0007669"/>
    <property type="project" value="TreeGrafter"/>
</dbReference>
<keyword evidence="9" id="KW-1185">Reference proteome</keyword>
<name>A0A835YUH1_9STRA</name>
<dbReference type="InterPro" id="IPR005123">
    <property type="entry name" value="Oxoglu/Fe-dep_dioxygenase_dom"/>
</dbReference>
<feature type="domain" description="Fe2OG dioxygenase" evidence="7">
    <location>
        <begin position="130"/>
        <end position="233"/>
    </location>
</feature>
<evidence type="ECO:0000259" key="7">
    <source>
        <dbReference type="PROSITE" id="PS51471"/>
    </source>
</evidence>
<dbReference type="Pfam" id="PF13532">
    <property type="entry name" value="2OG-FeII_Oxy_2"/>
    <property type="match status" value="1"/>
</dbReference>
<evidence type="ECO:0000256" key="5">
    <source>
        <dbReference type="PIRSR" id="PIRSR604574-2"/>
    </source>
</evidence>
<comment type="caution">
    <text evidence="8">The sequence shown here is derived from an EMBL/GenBank/DDBJ whole genome shotgun (WGS) entry which is preliminary data.</text>
</comment>
<reference evidence="8" key="1">
    <citation type="submission" date="2021-02" db="EMBL/GenBank/DDBJ databases">
        <title>First Annotated Genome of the Yellow-green Alga Tribonema minus.</title>
        <authorList>
            <person name="Mahan K.M."/>
        </authorList>
    </citation>
    <scope>NUCLEOTIDE SEQUENCE</scope>
    <source>
        <strain evidence="8">UTEX B ZZ1240</strain>
    </source>
</reference>
<feature type="binding site" evidence="5">
    <location>
        <position position="206"/>
    </location>
    <ligand>
        <name>Fe cation</name>
        <dbReference type="ChEBI" id="CHEBI:24875"/>
        <note>catalytic</note>
    </ligand>
</feature>
<dbReference type="SUPFAM" id="SSF51197">
    <property type="entry name" value="Clavaminate synthase-like"/>
    <property type="match status" value="1"/>
</dbReference>
<keyword evidence="3" id="KW-0560">Oxidoreductase</keyword>
<gene>
    <name evidence="8" type="ORF">JKP88DRAFT_320601</name>
</gene>
<evidence type="ECO:0000256" key="4">
    <source>
        <dbReference type="ARBA" id="ARBA00023004"/>
    </source>
</evidence>
<organism evidence="8 9">
    <name type="scientific">Tribonema minus</name>
    <dbReference type="NCBI Taxonomy" id="303371"/>
    <lineage>
        <taxon>Eukaryota</taxon>
        <taxon>Sar</taxon>
        <taxon>Stramenopiles</taxon>
        <taxon>Ochrophyta</taxon>
        <taxon>PX clade</taxon>
        <taxon>Xanthophyceae</taxon>
        <taxon>Tribonematales</taxon>
        <taxon>Tribonemataceae</taxon>
        <taxon>Tribonema</taxon>
    </lineage>
</organism>
<keyword evidence="1 5" id="KW-0479">Metal-binding</keyword>